<feature type="region of interest" description="Disordered" evidence="3">
    <location>
        <begin position="430"/>
        <end position="479"/>
    </location>
</feature>
<dbReference type="InterPro" id="IPR018034">
    <property type="entry name" value="Kri1"/>
</dbReference>
<protein>
    <recommendedName>
        <fullName evidence="2">Protein KRI1 homolog</fullName>
    </recommendedName>
</protein>
<dbReference type="GO" id="GO:0000447">
    <property type="term" value="P:endonucleolytic cleavage in ITS1 to separate SSU-rRNA from 5.8S rRNA and LSU-rRNA from tricistronic rRNA transcript (SSU-rRNA, 5.8S rRNA, LSU-rRNA)"/>
    <property type="evidence" value="ECO:0007669"/>
    <property type="project" value="TreeGrafter"/>
</dbReference>
<dbReference type="Pfam" id="PF05178">
    <property type="entry name" value="Kri1"/>
    <property type="match status" value="1"/>
</dbReference>
<evidence type="ECO:0000256" key="2">
    <source>
        <dbReference type="ARBA" id="ARBA00017294"/>
    </source>
</evidence>
<dbReference type="RefSeq" id="XP_030766832.1">
    <property type="nucleotide sequence ID" value="XM_030910972.1"/>
</dbReference>
<dbReference type="Pfam" id="PF12936">
    <property type="entry name" value="Kri1_C"/>
    <property type="match status" value="1"/>
</dbReference>
<evidence type="ECO:0000313" key="5">
    <source>
        <dbReference type="Proteomes" id="UP000504635"/>
    </source>
</evidence>
<dbReference type="InterPro" id="IPR024626">
    <property type="entry name" value="Kri1-like_C"/>
</dbReference>
<sequence>MVIMSRISTDILDFDGDVNFEDQNDFAKKYDTWRKKEELNKLKSKYGEDALDISDSSSSDDDEEGLELTEEVEKDFFKTLSCLKKKDPKLYDNNINFFKSRGENSKKVKQKKDDPMYLKDYERKIILENDGVLSDEGEVEKPQSPTYVQEQNQLKQDLKNALSNINDDDDIECLSKKAVKEVLRHNDIDNIEYKKWLAGQTDEINDDEIKSDLKPLKDFWNDPKLDDGEKFLRDYILNKKYLDKEEKDYIPSYEEIVHDSDESLSGDEKAIEEQDEFEYKYNFRYEEPDQEFIKRYPRTIEKSLRKTDDRRKLKRAETKERKQKEKEEKMVEIQKLKEIKRKEIEEKIEKLKEITGNLEVGFKNDDIEDDFDPETYDNRMQALFNDEFYGGSEEDQKPEFPDIDEELEIENWDHWTGEEPTADVNELHCEDDDFNMDADYDPSTSITQENSKSRKKRKRKSKVAEALSKEKPKYDPNDKNYEKYFEEYYNLDCEDIIGDIPCRFKYREVLPNDFGLSIEEVMYTGYCWQRTEN</sequence>
<evidence type="ECO:0000259" key="4">
    <source>
        <dbReference type="Pfam" id="PF12936"/>
    </source>
</evidence>
<feature type="compositionally biased region" description="Acidic residues" evidence="3">
    <location>
        <begin position="430"/>
        <end position="440"/>
    </location>
</feature>
<comment type="similarity">
    <text evidence="1">Belongs to the KRI1 family.</text>
</comment>
<proteinExistence type="inferred from homology"/>
<accession>A0A6J2YU55</accession>
<dbReference type="PANTHER" id="PTHR14490">
    <property type="entry name" value="ZINC FINGER, ZZ TYPE"/>
    <property type="match status" value="1"/>
</dbReference>
<feature type="region of interest" description="Disordered" evidence="3">
    <location>
        <begin position="306"/>
        <end position="328"/>
    </location>
</feature>
<gene>
    <name evidence="6" type="primary">LOC115890663</name>
</gene>
<dbReference type="GeneID" id="115890663"/>
<evidence type="ECO:0000313" key="6">
    <source>
        <dbReference type="RefSeq" id="XP_030766832.1"/>
    </source>
</evidence>
<feature type="compositionally biased region" description="Basic and acidic residues" evidence="3">
    <location>
        <begin position="467"/>
        <end position="479"/>
    </location>
</feature>
<dbReference type="GO" id="GO:0005730">
    <property type="term" value="C:nucleolus"/>
    <property type="evidence" value="ECO:0007669"/>
    <property type="project" value="TreeGrafter"/>
</dbReference>
<dbReference type="Proteomes" id="UP000504635">
    <property type="component" value="Unplaced"/>
</dbReference>
<feature type="domain" description="Kri1-like C-terminal" evidence="4">
    <location>
        <begin position="479"/>
        <end position="523"/>
    </location>
</feature>
<keyword evidence="5" id="KW-1185">Reference proteome</keyword>
<dbReference type="GO" id="GO:0030686">
    <property type="term" value="C:90S preribosome"/>
    <property type="evidence" value="ECO:0007669"/>
    <property type="project" value="TreeGrafter"/>
</dbReference>
<evidence type="ECO:0000256" key="1">
    <source>
        <dbReference type="ARBA" id="ARBA00007473"/>
    </source>
</evidence>
<dbReference type="OrthoDB" id="10252032at2759"/>
<name>A0A6J2YU55_SITOR</name>
<dbReference type="AlphaFoldDB" id="A0A6J2YU55"/>
<reference evidence="6" key="1">
    <citation type="submission" date="2025-08" db="UniProtKB">
        <authorList>
            <consortium name="RefSeq"/>
        </authorList>
    </citation>
    <scope>IDENTIFICATION</scope>
    <source>
        <tissue evidence="6">Gonads</tissue>
    </source>
</reference>
<dbReference type="PANTHER" id="PTHR14490:SF5">
    <property type="entry name" value="PROTEIN KRI1 HOMOLOG"/>
    <property type="match status" value="1"/>
</dbReference>
<evidence type="ECO:0000256" key="3">
    <source>
        <dbReference type="SAM" id="MobiDB-lite"/>
    </source>
</evidence>
<organism evidence="5 6">
    <name type="scientific">Sitophilus oryzae</name>
    <name type="common">Rice weevil</name>
    <name type="synonym">Curculio oryzae</name>
    <dbReference type="NCBI Taxonomy" id="7048"/>
    <lineage>
        <taxon>Eukaryota</taxon>
        <taxon>Metazoa</taxon>
        <taxon>Ecdysozoa</taxon>
        <taxon>Arthropoda</taxon>
        <taxon>Hexapoda</taxon>
        <taxon>Insecta</taxon>
        <taxon>Pterygota</taxon>
        <taxon>Neoptera</taxon>
        <taxon>Endopterygota</taxon>
        <taxon>Coleoptera</taxon>
        <taxon>Polyphaga</taxon>
        <taxon>Cucujiformia</taxon>
        <taxon>Curculionidae</taxon>
        <taxon>Dryophthorinae</taxon>
        <taxon>Sitophilus</taxon>
    </lineage>
</organism>